<evidence type="ECO:0000313" key="3">
    <source>
        <dbReference type="Proteomes" id="UP000594873"/>
    </source>
</evidence>
<gene>
    <name evidence="2" type="ORF">IC614_02595</name>
</gene>
<proteinExistence type="predicted"/>
<sequence length="120" mass="13516">MQSGGRGYEDKRPDAPGYRVQRTPVELTVRLDETGLFSGYASKEFASDEAARWRGIRRLENKRNKVIQLETFPTLAEGSVAMIVQPDWPRGNVQAVGFCQIHETPQLPLNADETKKVLTK</sequence>
<dbReference type="AlphaFoldDB" id="A0A7T2LMF8"/>
<keyword evidence="3" id="KW-1185">Reference proteome</keyword>
<reference evidence="2 3" key="1">
    <citation type="submission" date="2020-11" db="EMBL/GenBank/DDBJ databases">
        <title>Genome seq and assembly of Sphingosinicella sp.</title>
        <authorList>
            <person name="Chhetri G."/>
        </authorList>
    </citation>
    <scope>NUCLEOTIDE SEQUENCE [LARGE SCALE GENOMIC DNA]</scope>
    <source>
        <strain evidence="2 3">UDD2</strain>
    </source>
</reference>
<dbReference type="EMBL" id="CP065592">
    <property type="protein sequence ID" value="QPQ55511.1"/>
    <property type="molecule type" value="Genomic_DNA"/>
</dbReference>
<protein>
    <submittedName>
        <fullName evidence="2">Uncharacterized protein</fullName>
    </submittedName>
</protein>
<feature type="region of interest" description="Disordered" evidence="1">
    <location>
        <begin position="1"/>
        <end position="20"/>
    </location>
</feature>
<name>A0A7T2LMF8_9SPHN</name>
<dbReference type="Proteomes" id="UP000594873">
    <property type="component" value="Chromosome"/>
</dbReference>
<accession>A0A7T2LMF8</accession>
<dbReference type="KEGG" id="sflv:IC614_02595"/>
<organism evidence="2 3">
    <name type="scientific">Allosphingosinicella flava</name>
    <dbReference type="NCBI Taxonomy" id="2771430"/>
    <lineage>
        <taxon>Bacteria</taxon>
        <taxon>Pseudomonadati</taxon>
        <taxon>Pseudomonadota</taxon>
        <taxon>Alphaproteobacteria</taxon>
        <taxon>Sphingomonadales</taxon>
        <taxon>Sphingomonadaceae</taxon>
        <taxon>Allosphingosinicella</taxon>
    </lineage>
</organism>
<evidence type="ECO:0000256" key="1">
    <source>
        <dbReference type="SAM" id="MobiDB-lite"/>
    </source>
</evidence>
<evidence type="ECO:0000313" key="2">
    <source>
        <dbReference type="EMBL" id="QPQ55511.1"/>
    </source>
</evidence>